<evidence type="ECO:0000256" key="1">
    <source>
        <dbReference type="SAM" id="Phobius"/>
    </source>
</evidence>
<feature type="transmembrane region" description="Helical" evidence="1">
    <location>
        <begin position="38"/>
        <end position="56"/>
    </location>
</feature>
<feature type="transmembrane region" description="Helical" evidence="1">
    <location>
        <begin position="269"/>
        <end position="287"/>
    </location>
</feature>
<dbReference type="OrthoDB" id="8447935at2"/>
<accession>G6EKD7</accession>
<organism evidence="2 3">
    <name type="scientific">Novosphingobium pentaromativorans US6-1</name>
    <dbReference type="NCBI Taxonomy" id="1088721"/>
    <lineage>
        <taxon>Bacteria</taxon>
        <taxon>Pseudomonadati</taxon>
        <taxon>Pseudomonadota</taxon>
        <taxon>Alphaproteobacteria</taxon>
        <taxon>Sphingomonadales</taxon>
        <taxon>Sphingomonadaceae</taxon>
        <taxon>Novosphingobium</taxon>
    </lineage>
</organism>
<dbReference type="RefSeq" id="WP_007015715.1">
    <property type="nucleotide sequence ID" value="NZ_AGFM01000093.1"/>
</dbReference>
<dbReference type="PATRIC" id="fig|1088721.3.peg.4721"/>
<feature type="transmembrane region" description="Helical" evidence="1">
    <location>
        <begin position="195"/>
        <end position="219"/>
    </location>
</feature>
<dbReference type="Proteomes" id="UP000004030">
    <property type="component" value="Unassembled WGS sequence"/>
</dbReference>
<protein>
    <recommendedName>
        <fullName evidence="4">Transmembrane protein</fullName>
    </recommendedName>
</protein>
<proteinExistence type="predicted"/>
<feature type="transmembrane region" description="Helical" evidence="1">
    <location>
        <begin position="173"/>
        <end position="189"/>
    </location>
</feature>
<feature type="transmembrane region" description="Helical" evidence="1">
    <location>
        <begin position="386"/>
        <end position="407"/>
    </location>
</feature>
<keyword evidence="1" id="KW-0812">Transmembrane</keyword>
<feature type="transmembrane region" description="Helical" evidence="1">
    <location>
        <begin position="326"/>
        <end position="350"/>
    </location>
</feature>
<dbReference type="KEGG" id="npn:JI59_25980"/>
<reference evidence="2 3" key="1">
    <citation type="journal article" date="2012" name="J. Bacteriol.">
        <title>Genome sequence of benzo(a)pyrene-degrading bacterium Novosphingobium pentaromativorans US6-1.</title>
        <authorList>
            <person name="Luo Y.R."/>
            <person name="Kang S.G."/>
            <person name="Kim S.J."/>
            <person name="Kim M.R."/>
            <person name="Li N."/>
            <person name="Lee J.H."/>
            <person name="Kwon K.K."/>
        </authorList>
    </citation>
    <scope>NUCLEOTIDE SEQUENCE [LARGE SCALE GENOMIC DNA]</scope>
    <source>
        <strain evidence="2 3">US6-1</strain>
    </source>
</reference>
<feature type="transmembrane region" description="Helical" evidence="1">
    <location>
        <begin position="117"/>
        <end position="135"/>
    </location>
</feature>
<comment type="caution">
    <text evidence="2">The sequence shown here is derived from an EMBL/GenBank/DDBJ whole genome shotgun (WGS) entry which is preliminary data.</text>
</comment>
<name>G6EKD7_9SPHN</name>
<feature type="transmembrane region" description="Helical" evidence="1">
    <location>
        <begin position="362"/>
        <end position="380"/>
    </location>
</feature>
<feature type="transmembrane region" description="Helical" evidence="1">
    <location>
        <begin position="299"/>
        <end position="320"/>
    </location>
</feature>
<sequence length="479" mass="52244">MLLKHLSNRARSWNALPWKGPANHGAEGSHAFSLYQKLLLLAGFLVLILLRLPQVWQFGRFFYEEGTIFFSYAWHRPASEALWRSFAGYTNLAANASTVLAVNLVRSGTIALEHAPYVTMGIATLFQLIPAALILTGKGTWLDTRSAVIASLLIVAISPMTEEVFANVLHIQFHLALCAGLILALDVPIHRRARILYGVLLFLAPLCGPGAIILLPLFCLRTLIDKDAGRAMQTIVLGTAAAIQLLFFYTASPLRGDLLDPVSLLDLLFIRLGVMPLLSAPIANLYGVQIFADSRDHGLIWLGTAVIAFAYFAALLAFASRSRKDPAIWLISSGLLVASVAFGAGMLPLPPGVVYLSTAAQRYNFVPLTLIGMGLVAMSTRANAPLAWVIRGLTFLFLASGALTYAAPIDDMAHGPNWGDEVARWRANNQYRPKVWPSTWEVDLSSGHRPCPARADDSGDLPYCEGAWTKKVLEDSRAR</sequence>
<keyword evidence="1" id="KW-1133">Transmembrane helix</keyword>
<keyword evidence="3" id="KW-1185">Reference proteome</keyword>
<feature type="transmembrane region" description="Helical" evidence="1">
    <location>
        <begin position="231"/>
        <end position="249"/>
    </location>
</feature>
<evidence type="ECO:0000313" key="3">
    <source>
        <dbReference type="Proteomes" id="UP000004030"/>
    </source>
</evidence>
<dbReference type="EMBL" id="AGFM01000093">
    <property type="protein sequence ID" value="EHJ58240.1"/>
    <property type="molecule type" value="Genomic_DNA"/>
</dbReference>
<evidence type="ECO:0000313" key="2">
    <source>
        <dbReference type="EMBL" id="EHJ58240.1"/>
    </source>
</evidence>
<keyword evidence="1" id="KW-0472">Membrane</keyword>
<gene>
    <name evidence="2" type="ORF">NSU_4808</name>
</gene>
<evidence type="ECO:0008006" key="4">
    <source>
        <dbReference type="Google" id="ProtNLM"/>
    </source>
</evidence>
<dbReference type="eggNOG" id="ENOG50317EI">
    <property type="taxonomic scope" value="Bacteria"/>
</dbReference>
<dbReference type="AlphaFoldDB" id="G6EKD7"/>